<evidence type="ECO:0000259" key="1">
    <source>
        <dbReference type="Pfam" id="PF01882"/>
    </source>
</evidence>
<dbReference type="PANTHER" id="PTHR33608:SF7">
    <property type="entry name" value="DUF58 DOMAIN-CONTAINING PROTEIN"/>
    <property type="match status" value="1"/>
</dbReference>
<dbReference type="PANTHER" id="PTHR33608">
    <property type="entry name" value="BLL2464 PROTEIN"/>
    <property type="match status" value="1"/>
</dbReference>
<feature type="domain" description="DUF58" evidence="1">
    <location>
        <begin position="49"/>
        <end position="262"/>
    </location>
</feature>
<protein>
    <recommendedName>
        <fullName evidence="1">DUF58 domain-containing protein</fullName>
    </recommendedName>
</protein>
<sequence length="306" mass="34821">MNENKTIEFDPEILSRIASLNVCATKLVEGLLSGHHRSKHTGSSVEFADYKDYTPGDEIKHIDWKMVAKTDKHQIKQFEQSTNLKATILLDTSGSMGYESSNPKTMNKIDYARTLVASLSYLFLKQYDAVGLSLFNESLISHVPPRSKPNHFKHILHELAVLSPNGITKLEDIIESMVERLPRRGILILVSDFLTKESGVEKKLKLLVARGLEVILFHILDSDEVSLPFNGDIIFESLEDDSSIQLDPADIRETYQRAIQDQIKYYRSHCVKLGIDYIFLETSTPLEQGLTYYLLQRKNLGKHRAL</sequence>
<dbReference type="AlphaFoldDB" id="A0A381TND0"/>
<dbReference type="Pfam" id="PF01882">
    <property type="entry name" value="DUF58"/>
    <property type="match status" value="1"/>
</dbReference>
<dbReference type="InterPro" id="IPR036465">
    <property type="entry name" value="vWFA_dom_sf"/>
</dbReference>
<accession>A0A381TND0</accession>
<evidence type="ECO:0000313" key="2">
    <source>
        <dbReference type="EMBL" id="SVA17339.1"/>
    </source>
</evidence>
<dbReference type="Gene3D" id="3.40.50.410">
    <property type="entry name" value="von Willebrand factor, type A domain"/>
    <property type="match status" value="1"/>
</dbReference>
<dbReference type="InterPro" id="IPR002881">
    <property type="entry name" value="DUF58"/>
</dbReference>
<organism evidence="2">
    <name type="scientific">marine metagenome</name>
    <dbReference type="NCBI Taxonomy" id="408172"/>
    <lineage>
        <taxon>unclassified sequences</taxon>
        <taxon>metagenomes</taxon>
        <taxon>ecological metagenomes</taxon>
    </lineage>
</organism>
<dbReference type="EMBL" id="UINC01004856">
    <property type="protein sequence ID" value="SVA17339.1"/>
    <property type="molecule type" value="Genomic_DNA"/>
</dbReference>
<gene>
    <name evidence="2" type="ORF">METZ01_LOCUS70193</name>
</gene>
<name>A0A381TND0_9ZZZZ</name>
<reference evidence="2" key="1">
    <citation type="submission" date="2018-05" db="EMBL/GenBank/DDBJ databases">
        <authorList>
            <person name="Lanie J.A."/>
            <person name="Ng W.-L."/>
            <person name="Kazmierczak K.M."/>
            <person name="Andrzejewski T.M."/>
            <person name="Davidsen T.M."/>
            <person name="Wayne K.J."/>
            <person name="Tettelin H."/>
            <person name="Glass J.I."/>
            <person name="Rusch D."/>
            <person name="Podicherti R."/>
            <person name="Tsui H.-C.T."/>
            <person name="Winkler M.E."/>
        </authorList>
    </citation>
    <scope>NUCLEOTIDE SEQUENCE</scope>
</reference>
<proteinExistence type="predicted"/>
<dbReference type="SUPFAM" id="SSF53300">
    <property type="entry name" value="vWA-like"/>
    <property type="match status" value="1"/>
</dbReference>